<comment type="caution">
    <text evidence="5">The sequence shown here is derived from an EMBL/GenBank/DDBJ whole genome shotgun (WGS) entry which is preliminary data.</text>
</comment>
<keyword evidence="3" id="KW-0949">S-adenosyl-L-methionine</keyword>
<sequence length="260" mass="29368">MVEGKGHGQEVVEGETYDYSNVKKFISSLENDPKKLERLAYFGQKRADHMFETADLGSEVKKGDRVLYIGTGTGHMPRNLEKKTGVNFFKIDLADIRTSDNKDNKFVVANARRLPFADTSFDEVFVSDVLHHTEKQGEILAEVKRVLRPGGKAVILEDTIPEAIHPTARVLFDKLTGWMDDALNLQSKGVNPHNRHSVIEWETMFANAGFDPNIDTKTWFWGLNLMMGKLGSEKRTAISPFEESCFKIKKPLDKPNDPTI</sequence>
<keyword evidence="2" id="KW-0808">Transferase</keyword>
<gene>
    <name evidence="5" type="ORF">A3G00_05065</name>
</gene>
<evidence type="ECO:0000259" key="4">
    <source>
        <dbReference type="Pfam" id="PF08241"/>
    </source>
</evidence>
<dbReference type="InterPro" id="IPR023576">
    <property type="entry name" value="UbiE/COQ5_MeTrFase_CS"/>
</dbReference>
<name>A0A1F6MR36_9BACT</name>
<dbReference type="STRING" id="1798692.A3G00_05065"/>
<proteinExistence type="predicted"/>
<dbReference type="SUPFAM" id="SSF53335">
    <property type="entry name" value="S-adenosyl-L-methionine-dependent methyltransferases"/>
    <property type="match status" value="1"/>
</dbReference>
<dbReference type="EMBL" id="MFQN01000028">
    <property type="protein sequence ID" value="OGH74111.1"/>
    <property type="molecule type" value="Genomic_DNA"/>
</dbReference>
<evidence type="ECO:0000256" key="1">
    <source>
        <dbReference type="ARBA" id="ARBA00022603"/>
    </source>
</evidence>
<dbReference type="Gene3D" id="3.40.50.150">
    <property type="entry name" value="Vaccinia Virus protein VP39"/>
    <property type="match status" value="1"/>
</dbReference>
<dbReference type="GO" id="GO:0032259">
    <property type="term" value="P:methylation"/>
    <property type="evidence" value="ECO:0007669"/>
    <property type="project" value="UniProtKB-KW"/>
</dbReference>
<dbReference type="PROSITE" id="PS01184">
    <property type="entry name" value="UBIE_2"/>
    <property type="match status" value="1"/>
</dbReference>
<dbReference type="AlphaFoldDB" id="A0A1F6MR36"/>
<dbReference type="Proteomes" id="UP000178347">
    <property type="component" value="Unassembled WGS sequence"/>
</dbReference>
<protein>
    <recommendedName>
        <fullName evidence="4">Methyltransferase type 11 domain-containing protein</fullName>
    </recommendedName>
</protein>
<dbReference type="InterPro" id="IPR013216">
    <property type="entry name" value="Methyltransf_11"/>
</dbReference>
<dbReference type="Pfam" id="PF08241">
    <property type="entry name" value="Methyltransf_11"/>
    <property type="match status" value="1"/>
</dbReference>
<organism evidence="5 6">
    <name type="scientific">Candidatus Magasanikbacteria bacterium RIFCSPLOWO2_12_FULL_43_12</name>
    <dbReference type="NCBI Taxonomy" id="1798692"/>
    <lineage>
        <taxon>Bacteria</taxon>
        <taxon>Candidatus Magasanikiibacteriota</taxon>
    </lineage>
</organism>
<feature type="domain" description="Methyltransferase type 11" evidence="4">
    <location>
        <begin position="67"/>
        <end position="155"/>
    </location>
</feature>
<evidence type="ECO:0000256" key="2">
    <source>
        <dbReference type="ARBA" id="ARBA00022679"/>
    </source>
</evidence>
<evidence type="ECO:0000313" key="6">
    <source>
        <dbReference type="Proteomes" id="UP000178347"/>
    </source>
</evidence>
<dbReference type="CDD" id="cd02440">
    <property type="entry name" value="AdoMet_MTases"/>
    <property type="match status" value="1"/>
</dbReference>
<dbReference type="InterPro" id="IPR029063">
    <property type="entry name" value="SAM-dependent_MTases_sf"/>
</dbReference>
<evidence type="ECO:0000313" key="5">
    <source>
        <dbReference type="EMBL" id="OGH74111.1"/>
    </source>
</evidence>
<reference evidence="5 6" key="1">
    <citation type="journal article" date="2016" name="Nat. Commun.">
        <title>Thousands of microbial genomes shed light on interconnected biogeochemical processes in an aquifer system.</title>
        <authorList>
            <person name="Anantharaman K."/>
            <person name="Brown C.T."/>
            <person name="Hug L.A."/>
            <person name="Sharon I."/>
            <person name="Castelle C.J."/>
            <person name="Probst A.J."/>
            <person name="Thomas B.C."/>
            <person name="Singh A."/>
            <person name="Wilkins M.J."/>
            <person name="Karaoz U."/>
            <person name="Brodie E.L."/>
            <person name="Williams K.H."/>
            <person name="Hubbard S.S."/>
            <person name="Banfield J.F."/>
        </authorList>
    </citation>
    <scope>NUCLEOTIDE SEQUENCE [LARGE SCALE GENOMIC DNA]</scope>
</reference>
<evidence type="ECO:0000256" key="3">
    <source>
        <dbReference type="ARBA" id="ARBA00022691"/>
    </source>
</evidence>
<accession>A0A1F6MR36</accession>
<dbReference type="GO" id="GO:0008757">
    <property type="term" value="F:S-adenosylmethionine-dependent methyltransferase activity"/>
    <property type="evidence" value="ECO:0007669"/>
    <property type="project" value="InterPro"/>
</dbReference>
<dbReference type="PANTHER" id="PTHR43591">
    <property type="entry name" value="METHYLTRANSFERASE"/>
    <property type="match status" value="1"/>
</dbReference>
<keyword evidence="1" id="KW-0489">Methyltransferase</keyword>